<reference evidence="1 2" key="1">
    <citation type="submission" date="2020-04" db="EMBL/GenBank/DDBJ databases">
        <authorList>
            <person name="De Canck E."/>
        </authorList>
    </citation>
    <scope>NUCLEOTIDE SEQUENCE [LARGE SCALE GENOMIC DNA]</scope>
    <source>
        <strain evidence="1 2">LMG 3458</strain>
    </source>
</reference>
<accession>A0A6S7B2J1</accession>
<dbReference type="AlphaFoldDB" id="A0A6S7B2J1"/>
<dbReference type="EMBL" id="CADIJO010000011">
    <property type="protein sequence ID" value="CAB3713922.1"/>
    <property type="molecule type" value="Genomic_DNA"/>
</dbReference>
<dbReference type="Proteomes" id="UP000494111">
    <property type="component" value="Unassembled WGS sequence"/>
</dbReference>
<proteinExistence type="predicted"/>
<organism evidence="1 2">
    <name type="scientific">Achromobacter deleyi</name>
    <dbReference type="NCBI Taxonomy" id="1353891"/>
    <lineage>
        <taxon>Bacteria</taxon>
        <taxon>Pseudomonadati</taxon>
        <taxon>Pseudomonadota</taxon>
        <taxon>Betaproteobacteria</taxon>
        <taxon>Burkholderiales</taxon>
        <taxon>Alcaligenaceae</taxon>
        <taxon>Achromobacter</taxon>
    </lineage>
</organism>
<gene>
    <name evidence="1" type="ORF">LMG3458_03406</name>
</gene>
<dbReference type="RefSeq" id="WP_025137365.1">
    <property type="nucleotide sequence ID" value="NZ_CADIJO010000011.1"/>
</dbReference>
<evidence type="ECO:0000313" key="1">
    <source>
        <dbReference type="EMBL" id="CAB3713922.1"/>
    </source>
</evidence>
<evidence type="ECO:0000313" key="2">
    <source>
        <dbReference type="Proteomes" id="UP000494111"/>
    </source>
</evidence>
<sequence>MDLTQELKEAADQLSLTRRRFAKGEEGLRLLHQSREAFINSLRNTGLTYAEAKTKYDNCLDEQEVQLHGMLDQMMYAERMHQFVLHRIALQQPAAAPAAPEPQAQAVTA</sequence>
<protein>
    <submittedName>
        <fullName evidence="1">Uncharacterized protein</fullName>
    </submittedName>
</protein>
<name>A0A6S7B2J1_9BURK</name>